<gene>
    <name evidence="2" type="primary">Contig1185.g1281</name>
    <name evidence="2" type="ORF">STYLEM_14598</name>
</gene>
<dbReference type="Proteomes" id="UP000039865">
    <property type="component" value="Unassembled WGS sequence"/>
</dbReference>
<sequence length="495" mass="57176">MLAPIPIKPQSRYSQGSYSGISTGLSSPSNRLRHSQEHQQTFQNQFDFDNRSLDVINNMHSSKIDFEDLVHKGLNQKSERIEDYEWQQMTFGNLRDVRRSCEDFNYEQFELVEDREVRMRCSVDLINDDIQYSASDTQRNLKSILSAEEELRSIFSRSKVPSFDQESVTGQDNLTFSAPRLVRFQSHSVKSDICVPKPRLGTSVNSPTDLNLKLTNSYDTNNQKQNQFFSSGYGAYQQFDNHSNKINTSYIAPLIDNNYFEIERPSNPQSRDKKFNRIGSCYTDTKTDGQKYIDDRIMNTFSQQCEIQQYGSSTTSKDHLLILQEDAQVHNQLNLENYILIDDIFEFSSDSQTVSSSSDSTVSQNQHCLYQTELKSQSNQNQHIASSYTNNNYICQDLCIQFNDSLAIREEDTLKIKPIQADFLVSSEIPKLKGEQLNHQDYYQFEKHTNESFKDDLFGTIHSRHQLKVASSSKQELQDKQSTIQKGYVSDEHSL</sequence>
<feature type="region of interest" description="Disordered" evidence="1">
    <location>
        <begin position="470"/>
        <end position="495"/>
    </location>
</feature>
<proteinExistence type="predicted"/>
<evidence type="ECO:0000313" key="3">
    <source>
        <dbReference type="Proteomes" id="UP000039865"/>
    </source>
</evidence>
<keyword evidence="3" id="KW-1185">Reference proteome</keyword>
<dbReference type="InParanoid" id="A0A078ATG5"/>
<evidence type="ECO:0000256" key="1">
    <source>
        <dbReference type="SAM" id="MobiDB-lite"/>
    </source>
</evidence>
<feature type="compositionally biased region" description="Polar residues" evidence="1">
    <location>
        <begin position="470"/>
        <end position="485"/>
    </location>
</feature>
<evidence type="ECO:0000313" key="2">
    <source>
        <dbReference type="EMBL" id="CDW85519.1"/>
    </source>
</evidence>
<organism evidence="2 3">
    <name type="scientific">Stylonychia lemnae</name>
    <name type="common">Ciliate</name>
    <dbReference type="NCBI Taxonomy" id="5949"/>
    <lineage>
        <taxon>Eukaryota</taxon>
        <taxon>Sar</taxon>
        <taxon>Alveolata</taxon>
        <taxon>Ciliophora</taxon>
        <taxon>Intramacronucleata</taxon>
        <taxon>Spirotrichea</taxon>
        <taxon>Stichotrichia</taxon>
        <taxon>Sporadotrichida</taxon>
        <taxon>Oxytrichidae</taxon>
        <taxon>Stylonychinae</taxon>
        <taxon>Stylonychia</taxon>
    </lineage>
</organism>
<feature type="region of interest" description="Disordered" evidence="1">
    <location>
        <begin position="1"/>
        <end position="38"/>
    </location>
</feature>
<dbReference type="EMBL" id="CCKQ01013807">
    <property type="protein sequence ID" value="CDW85519.1"/>
    <property type="molecule type" value="Genomic_DNA"/>
</dbReference>
<feature type="compositionally biased region" description="Polar residues" evidence="1">
    <location>
        <begin position="11"/>
        <end position="30"/>
    </location>
</feature>
<name>A0A078ATG5_STYLE</name>
<protein>
    <submittedName>
        <fullName evidence="2">Uncharacterized protein</fullName>
    </submittedName>
</protein>
<accession>A0A078ATG5</accession>
<reference evidence="2 3" key="1">
    <citation type="submission" date="2014-06" db="EMBL/GenBank/DDBJ databases">
        <authorList>
            <person name="Swart Estienne"/>
        </authorList>
    </citation>
    <scope>NUCLEOTIDE SEQUENCE [LARGE SCALE GENOMIC DNA]</scope>
    <source>
        <strain evidence="2 3">130c</strain>
    </source>
</reference>
<dbReference type="AlphaFoldDB" id="A0A078ATG5"/>